<dbReference type="Pfam" id="PF08534">
    <property type="entry name" value="Redoxin"/>
    <property type="match status" value="1"/>
</dbReference>
<reference evidence="8" key="1">
    <citation type="submission" date="2020-10" db="EMBL/GenBank/DDBJ databases">
        <authorList>
            <person name="Gilroy R."/>
        </authorList>
    </citation>
    <scope>NUCLEOTIDE SEQUENCE</scope>
    <source>
        <strain evidence="8">ChiGjej1B1-24693</strain>
    </source>
</reference>
<dbReference type="CDD" id="cd02966">
    <property type="entry name" value="TlpA_like_family"/>
    <property type="match status" value="1"/>
</dbReference>
<name>A0A9D1H0D2_9ACTN</name>
<sequence>MPEVTADPDDLAARKAEAGIEDCPTSDPQVAPREDGLPDLVLPCLGGGDDVRLAGLRGTPMVVNVWAQWCGPCRTEAPHLAEVSDALADTVLFLGIDYNDPRPELAIDFAGAAGWSYPQVTDEERVVQPALQLAGPPMTVFVDADGRITHRHPGVITSADQLRDLIAEHLGVS</sequence>
<dbReference type="EMBL" id="DVLP01000420">
    <property type="protein sequence ID" value="HIT76809.1"/>
    <property type="molecule type" value="Genomic_DNA"/>
</dbReference>
<evidence type="ECO:0000256" key="2">
    <source>
        <dbReference type="ARBA" id="ARBA00022748"/>
    </source>
</evidence>
<evidence type="ECO:0000256" key="5">
    <source>
        <dbReference type="ARBA" id="ARBA00023284"/>
    </source>
</evidence>
<dbReference type="Proteomes" id="UP000886842">
    <property type="component" value="Unassembled WGS sequence"/>
</dbReference>
<dbReference type="GO" id="GO:0017004">
    <property type="term" value="P:cytochrome complex assembly"/>
    <property type="evidence" value="ECO:0007669"/>
    <property type="project" value="UniProtKB-KW"/>
</dbReference>
<dbReference type="InterPro" id="IPR013766">
    <property type="entry name" value="Thioredoxin_domain"/>
</dbReference>
<feature type="domain" description="Thioredoxin" evidence="7">
    <location>
        <begin position="31"/>
        <end position="171"/>
    </location>
</feature>
<dbReference type="GO" id="GO:0016491">
    <property type="term" value="F:oxidoreductase activity"/>
    <property type="evidence" value="ECO:0007669"/>
    <property type="project" value="InterPro"/>
</dbReference>
<dbReference type="InterPro" id="IPR036249">
    <property type="entry name" value="Thioredoxin-like_sf"/>
</dbReference>
<feature type="compositionally biased region" description="Acidic residues" evidence="6">
    <location>
        <begin position="1"/>
        <end position="10"/>
    </location>
</feature>
<dbReference type="InterPro" id="IPR017937">
    <property type="entry name" value="Thioredoxin_CS"/>
</dbReference>
<dbReference type="PROSITE" id="PS51352">
    <property type="entry name" value="THIOREDOXIN_2"/>
    <property type="match status" value="1"/>
</dbReference>
<dbReference type="InterPro" id="IPR050553">
    <property type="entry name" value="Thioredoxin_ResA/DsbE_sf"/>
</dbReference>
<keyword evidence="2" id="KW-0201">Cytochrome c-type biogenesis</keyword>
<dbReference type="GO" id="GO:0030313">
    <property type="term" value="C:cell envelope"/>
    <property type="evidence" value="ECO:0007669"/>
    <property type="project" value="UniProtKB-SubCell"/>
</dbReference>
<dbReference type="InterPro" id="IPR013740">
    <property type="entry name" value="Redoxin"/>
</dbReference>
<organism evidence="8 9">
    <name type="scientific">Candidatus Avipropionibacterium avicola</name>
    <dbReference type="NCBI Taxonomy" id="2840701"/>
    <lineage>
        <taxon>Bacteria</taxon>
        <taxon>Bacillati</taxon>
        <taxon>Actinomycetota</taxon>
        <taxon>Actinomycetes</taxon>
        <taxon>Propionibacteriales</taxon>
        <taxon>Propionibacteriaceae</taxon>
        <taxon>Propionibacteriaceae incertae sedis</taxon>
        <taxon>Candidatus Avipropionibacterium</taxon>
    </lineage>
</organism>
<evidence type="ECO:0000313" key="9">
    <source>
        <dbReference type="Proteomes" id="UP000886842"/>
    </source>
</evidence>
<evidence type="ECO:0000313" key="8">
    <source>
        <dbReference type="EMBL" id="HIT76809.1"/>
    </source>
</evidence>
<keyword evidence="3" id="KW-0735">Signal-anchor</keyword>
<reference evidence="8" key="2">
    <citation type="journal article" date="2021" name="PeerJ">
        <title>Extensive microbial diversity within the chicken gut microbiome revealed by metagenomics and culture.</title>
        <authorList>
            <person name="Gilroy R."/>
            <person name="Ravi A."/>
            <person name="Getino M."/>
            <person name="Pursley I."/>
            <person name="Horton D.L."/>
            <person name="Alikhan N.F."/>
            <person name="Baker D."/>
            <person name="Gharbi K."/>
            <person name="Hall N."/>
            <person name="Watson M."/>
            <person name="Adriaenssens E.M."/>
            <person name="Foster-Nyarko E."/>
            <person name="Jarju S."/>
            <person name="Secka A."/>
            <person name="Antonio M."/>
            <person name="Oren A."/>
            <person name="Chaudhuri R.R."/>
            <person name="La Ragione R."/>
            <person name="Hildebrand F."/>
            <person name="Pallen M.J."/>
        </authorList>
    </citation>
    <scope>NUCLEOTIDE SEQUENCE</scope>
    <source>
        <strain evidence="8">ChiGjej1B1-24693</strain>
    </source>
</reference>
<dbReference type="PANTHER" id="PTHR42852:SF6">
    <property type="entry name" value="THIOL:DISULFIDE INTERCHANGE PROTEIN DSBE"/>
    <property type="match status" value="1"/>
</dbReference>
<accession>A0A9D1H0D2</accession>
<dbReference type="PROSITE" id="PS00194">
    <property type="entry name" value="THIOREDOXIN_1"/>
    <property type="match status" value="1"/>
</dbReference>
<keyword evidence="4" id="KW-1015">Disulfide bond</keyword>
<feature type="region of interest" description="Disordered" evidence="6">
    <location>
        <begin position="1"/>
        <end position="31"/>
    </location>
</feature>
<gene>
    <name evidence="8" type="ORF">IAA98_14615</name>
</gene>
<dbReference type="AlphaFoldDB" id="A0A9D1H0D2"/>
<evidence type="ECO:0000256" key="1">
    <source>
        <dbReference type="ARBA" id="ARBA00004196"/>
    </source>
</evidence>
<comment type="caution">
    <text evidence="8">The sequence shown here is derived from an EMBL/GenBank/DDBJ whole genome shotgun (WGS) entry which is preliminary data.</text>
</comment>
<evidence type="ECO:0000256" key="4">
    <source>
        <dbReference type="ARBA" id="ARBA00023157"/>
    </source>
</evidence>
<evidence type="ECO:0000256" key="3">
    <source>
        <dbReference type="ARBA" id="ARBA00022968"/>
    </source>
</evidence>
<keyword evidence="5" id="KW-0676">Redox-active center</keyword>
<dbReference type="Gene3D" id="3.40.30.10">
    <property type="entry name" value="Glutaredoxin"/>
    <property type="match status" value="1"/>
</dbReference>
<dbReference type="PANTHER" id="PTHR42852">
    <property type="entry name" value="THIOL:DISULFIDE INTERCHANGE PROTEIN DSBE"/>
    <property type="match status" value="1"/>
</dbReference>
<comment type="subcellular location">
    <subcellularLocation>
        <location evidence="1">Cell envelope</location>
    </subcellularLocation>
</comment>
<dbReference type="SUPFAM" id="SSF52833">
    <property type="entry name" value="Thioredoxin-like"/>
    <property type="match status" value="1"/>
</dbReference>
<evidence type="ECO:0000259" key="7">
    <source>
        <dbReference type="PROSITE" id="PS51352"/>
    </source>
</evidence>
<proteinExistence type="predicted"/>
<protein>
    <submittedName>
        <fullName evidence="8">TlpA family protein disulfide reductase</fullName>
    </submittedName>
</protein>
<keyword evidence="3" id="KW-0812">Transmembrane</keyword>
<evidence type="ECO:0000256" key="6">
    <source>
        <dbReference type="SAM" id="MobiDB-lite"/>
    </source>
</evidence>